<reference evidence="2" key="2">
    <citation type="submission" date="2020-09" db="EMBL/GenBank/DDBJ databases">
        <authorList>
            <person name="Sun Q."/>
            <person name="Ohkuma M."/>
        </authorList>
    </citation>
    <scope>NUCLEOTIDE SEQUENCE</scope>
    <source>
        <strain evidence="2">JCM 4346</strain>
    </source>
</reference>
<sequence length="94" mass="9906">MTFTSLVIALSIVVICASSAVSVSNEPPFWMVLIVCLATYPLSTALLGRPELAHAGSGFVSEWSVRLAVVSAVTALLSLFIGKGRRGPRTRATD</sequence>
<keyword evidence="1" id="KW-0472">Membrane</keyword>
<protein>
    <submittedName>
        <fullName evidence="2">Uncharacterized protein</fullName>
    </submittedName>
</protein>
<evidence type="ECO:0000313" key="3">
    <source>
        <dbReference type="Proteomes" id="UP000658320"/>
    </source>
</evidence>
<accession>A0A918FDT8</accession>
<keyword evidence="1" id="KW-1133">Transmembrane helix</keyword>
<reference evidence="2" key="1">
    <citation type="journal article" date="2014" name="Int. J. Syst. Evol. Microbiol.">
        <title>Complete genome sequence of Corynebacterium casei LMG S-19264T (=DSM 44701T), isolated from a smear-ripened cheese.</title>
        <authorList>
            <consortium name="US DOE Joint Genome Institute (JGI-PGF)"/>
            <person name="Walter F."/>
            <person name="Albersmeier A."/>
            <person name="Kalinowski J."/>
            <person name="Ruckert C."/>
        </authorList>
    </citation>
    <scope>NUCLEOTIDE SEQUENCE</scope>
    <source>
        <strain evidence="2">JCM 4346</strain>
    </source>
</reference>
<dbReference type="EMBL" id="BMSX01000011">
    <property type="protein sequence ID" value="GGR25554.1"/>
    <property type="molecule type" value="Genomic_DNA"/>
</dbReference>
<evidence type="ECO:0000313" key="2">
    <source>
        <dbReference type="EMBL" id="GGR25554.1"/>
    </source>
</evidence>
<feature type="transmembrane region" description="Helical" evidence="1">
    <location>
        <begin position="29"/>
        <end position="48"/>
    </location>
</feature>
<evidence type="ECO:0000256" key="1">
    <source>
        <dbReference type="SAM" id="Phobius"/>
    </source>
</evidence>
<organism evidence="2 3">
    <name type="scientific">Streptomyces aurantiogriseus</name>
    <dbReference type="NCBI Taxonomy" id="66870"/>
    <lineage>
        <taxon>Bacteria</taxon>
        <taxon>Bacillati</taxon>
        <taxon>Actinomycetota</taxon>
        <taxon>Actinomycetes</taxon>
        <taxon>Kitasatosporales</taxon>
        <taxon>Streptomycetaceae</taxon>
        <taxon>Streptomyces</taxon>
    </lineage>
</organism>
<feature type="transmembrane region" description="Helical" evidence="1">
    <location>
        <begin position="60"/>
        <end position="81"/>
    </location>
</feature>
<dbReference type="AlphaFoldDB" id="A0A918FDT8"/>
<gene>
    <name evidence="2" type="ORF">GCM10010251_46930</name>
</gene>
<keyword evidence="1" id="KW-0812">Transmembrane</keyword>
<name>A0A918FDT8_9ACTN</name>
<comment type="caution">
    <text evidence="2">The sequence shown here is derived from an EMBL/GenBank/DDBJ whole genome shotgun (WGS) entry which is preliminary data.</text>
</comment>
<dbReference type="Proteomes" id="UP000658320">
    <property type="component" value="Unassembled WGS sequence"/>
</dbReference>
<proteinExistence type="predicted"/>
<keyword evidence="3" id="KW-1185">Reference proteome</keyword>